<reference evidence="2" key="1">
    <citation type="journal article" date="2021" name="Sci. Adv.">
        <title>The American lobster genome reveals insights on longevity, neural, and immune adaptations.</title>
        <authorList>
            <person name="Polinski J.M."/>
            <person name="Zimin A.V."/>
            <person name="Clark K.F."/>
            <person name="Kohn A.B."/>
            <person name="Sadowski N."/>
            <person name="Timp W."/>
            <person name="Ptitsyn A."/>
            <person name="Khanna P."/>
            <person name="Romanova D.Y."/>
            <person name="Williams P."/>
            <person name="Greenwood S.J."/>
            <person name="Moroz L.L."/>
            <person name="Walt D.R."/>
            <person name="Bodnar A.G."/>
        </authorList>
    </citation>
    <scope>NUCLEOTIDE SEQUENCE</scope>
    <source>
        <strain evidence="2">GMGI-L3</strain>
    </source>
</reference>
<evidence type="ECO:0000313" key="2">
    <source>
        <dbReference type="EMBL" id="KAG7165815.1"/>
    </source>
</evidence>
<comment type="caution">
    <text evidence="2">The sequence shown here is derived from an EMBL/GenBank/DDBJ whole genome shotgun (WGS) entry which is preliminary data.</text>
</comment>
<evidence type="ECO:0000313" key="1">
    <source>
        <dbReference type="EMBL" id="KAG7157256.1"/>
    </source>
</evidence>
<protein>
    <submittedName>
        <fullName evidence="2">Uncharacterized protein</fullName>
    </submittedName>
</protein>
<dbReference type="AlphaFoldDB" id="A0A8J5MVC4"/>
<keyword evidence="3" id="KW-1185">Reference proteome</keyword>
<organism evidence="2 3">
    <name type="scientific">Homarus americanus</name>
    <name type="common">American lobster</name>
    <dbReference type="NCBI Taxonomy" id="6706"/>
    <lineage>
        <taxon>Eukaryota</taxon>
        <taxon>Metazoa</taxon>
        <taxon>Ecdysozoa</taxon>
        <taxon>Arthropoda</taxon>
        <taxon>Crustacea</taxon>
        <taxon>Multicrustacea</taxon>
        <taxon>Malacostraca</taxon>
        <taxon>Eumalacostraca</taxon>
        <taxon>Eucarida</taxon>
        <taxon>Decapoda</taxon>
        <taxon>Pleocyemata</taxon>
        <taxon>Astacidea</taxon>
        <taxon>Nephropoidea</taxon>
        <taxon>Nephropidae</taxon>
        <taxon>Homarus</taxon>
    </lineage>
</organism>
<dbReference type="Proteomes" id="UP000747542">
    <property type="component" value="Unassembled WGS sequence"/>
</dbReference>
<gene>
    <name evidence="2" type="ORF">Hamer_G029135</name>
    <name evidence="1" type="ORF">Hamer_G030570</name>
</gene>
<proteinExistence type="predicted"/>
<evidence type="ECO:0000313" key="3">
    <source>
        <dbReference type="Proteomes" id="UP000747542"/>
    </source>
</evidence>
<accession>A0A8J5MVC4</accession>
<sequence>MGQKCGHLRQTPARELGVFEMWCYRVIRRRSYTDRKTNEEVLRFAKTSREIIEMYRKRKMGYFGYIIMDEGIITEILMGKVEGRRARGRQRL</sequence>
<dbReference type="EMBL" id="JAHLQT010023418">
    <property type="protein sequence ID" value="KAG7165815.1"/>
    <property type="molecule type" value="Genomic_DNA"/>
</dbReference>
<feature type="non-terminal residue" evidence="2">
    <location>
        <position position="92"/>
    </location>
</feature>
<name>A0A8J5MVC4_HOMAM</name>
<dbReference type="EMBL" id="JAHLQT010037673">
    <property type="protein sequence ID" value="KAG7157256.1"/>
    <property type="molecule type" value="Genomic_DNA"/>
</dbReference>